<gene>
    <name evidence="1" type="ORF">M9H77_35517</name>
</gene>
<keyword evidence="2" id="KW-1185">Reference proteome</keyword>
<dbReference type="Proteomes" id="UP001060085">
    <property type="component" value="Linkage Group LG08"/>
</dbReference>
<dbReference type="EMBL" id="CM044708">
    <property type="protein sequence ID" value="KAI5649512.1"/>
    <property type="molecule type" value="Genomic_DNA"/>
</dbReference>
<protein>
    <submittedName>
        <fullName evidence="1">Uncharacterized protein</fullName>
    </submittedName>
</protein>
<proteinExistence type="predicted"/>
<organism evidence="1 2">
    <name type="scientific">Catharanthus roseus</name>
    <name type="common">Madagascar periwinkle</name>
    <name type="synonym">Vinca rosea</name>
    <dbReference type="NCBI Taxonomy" id="4058"/>
    <lineage>
        <taxon>Eukaryota</taxon>
        <taxon>Viridiplantae</taxon>
        <taxon>Streptophyta</taxon>
        <taxon>Embryophyta</taxon>
        <taxon>Tracheophyta</taxon>
        <taxon>Spermatophyta</taxon>
        <taxon>Magnoliopsida</taxon>
        <taxon>eudicotyledons</taxon>
        <taxon>Gunneridae</taxon>
        <taxon>Pentapetalae</taxon>
        <taxon>asterids</taxon>
        <taxon>lamiids</taxon>
        <taxon>Gentianales</taxon>
        <taxon>Apocynaceae</taxon>
        <taxon>Rauvolfioideae</taxon>
        <taxon>Vinceae</taxon>
        <taxon>Catharanthinae</taxon>
        <taxon>Catharanthus</taxon>
    </lineage>
</organism>
<accession>A0ACB9ZRE1</accession>
<reference evidence="2" key="1">
    <citation type="journal article" date="2023" name="Nat. Plants">
        <title>Single-cell RNA sequencing provides a high-resolution roadmap for understanding the multicellular compartmentation of specialized metabolism.</title>
        <authorList>
            <person name="Sun S."/>
            <person name="Shen X."/>
            <person name="Li Y."/>
            <person name="Li Y."/>
            <person name="Wang S."/>
            <person name="Li R."/>
            <person name="Zhang H."/>
            <person name="Shen G."/>
            <person name="Guo B."/>
            <person name="Wei J."/>
            <person name="Xu J."/>
            <person name="St-Pierre B."/>
            <person name="Chen S."/>
            <person name="Sun C."/>
        </authorList>
    </citation>
    <scope>NUCLEOTIDE SEQUENCE [LARGE SCALE GENOMIC DNA]</scope>
</reference>
<sequence length="124" mass="14643">MDSRFMEKNLRQLPIEELVGSLFTYEMKIKRLDEIEDEYKGRKNIALKVNENDQTCSSNNEDEIKDMALIMRKVKRFYKKDFNKRGKNPLFKNGGQKSSLFKARCFECSSTDHFVADYPKAIEK</sequence>
<evidence type="ECO:0000313" key="1">
    <source>
        <dbReference type="EMBL" id="KAI5649512.1"/>
    </source>
</evidence>
<evidence type="ECO:0000313" key="2">
    <source>
        <dbReference type="Proteomes" id="UP001060085"/>
    </source>
</evidence>
<comment type="caution">
    <text evidence="1">The sequence shown here is derived from an EMBL/GenBank/DDBJ whole genome shotgun (WGS) entry which is preliminary data.</text>
</comment>
<name>A0ACB9ZRE1_CATRO</name>